<dbReference type="GO" id="GO:0034446">
    <property type="term" value="P:substrate adhesion-dependent cell spreading"/>
    <property type="evidence" value="ECO:0007669"/>
    <property type="project" value="TreeGrafter"/>
</dbReference>
<dbReference type="Pfam" id="PF00055">
    <property type="entry name" value="Laminin_N"/>
    <property type="match status" value="1"/>
</dbReference>
<name>A0A183HKS4_9BILA</name>
<dbReference type="PANTHER" id="PTHR10574">
    <property type="entry name" value="NETRIN/LAMININ-RELATED"/>
    <property type="match status" value="1"/>
</dbReference>
<sequence length="246" mass="28853">LIIGFFIFLEPPEEDVCNERSCYPATGNLLIGRKKSLSATSTCGLHGRQRYCIVSHLEEQTKCFYCDSRTEWKPNREPYKLSHRIENVVSESYEDRNRNWWQSENGVQNVSIRLDLEAEFHFTHLIITFKSFRPAAMIIERSADYAKTWSPYRYFAYDCQNTFPNIPERPPKKHTDVICTRRYSDVAPSTGGELVYKVISPHIPTENPYADEIANLLKVTNIRINFTKLHTLGDDLLDYRYFCLFW</sequence>
<organism evidence="7">
    <name type="scientific">Onchocerca flexuosa</name>
    <dbReference type="NCBI Taxonomy" id="387005"/>
    <lineage>
        <taxon>Eukaryota</taxon>
        <taxon>Metazoa</taxon>
        <taxon>Ecdysozoa</taxon>
        <taxon>Nematoda</taxon>
        <taxon>Chromadorea</taxon>
        <taxon>Rhabditida</taxon>
        <taxon>Spirurina</taxon>
        <taxon>Spiruromorpha</taxon>
        <taxon>Filarioidea</taxon>
        <taxon>Onchocercidae</taxon>
        <taxon>Onchocerca</taxon>
    </lineage>
</organism>
<dbReference type="SMART" id="SM00136">
    <property type="entry name" value="LamNT"/>
    <property type="match status" value="1"/>
</dbReference>
<accession>A0A183HKS4</accession>
<dbReference type="FunFam" id="2.60.120.260:FF:000010">
    <property type="entry name" value="Laminin subunit beta 1"/>
    <property type="match status" value="1"/>
</dbReference>
<protein>
    <submittedName>
        <fullName evidence="7">Laminin N-terminal domain-containing protein</fullName>
    </submittedName>
</protein>
<dbReference type="PROSITE" id="PS51117">
    <property type="entry name" value="LAMININ_NTER"/>
    <property type="match status" value="1"/>
</dbReference>
<proteinExistence type="predicted"/>
<dbReference type="GO" id="GO:0070831">
    <property type="term" value="P:basement membrane assembly"/>
    <property type="evidence" value="ECO:0007669"/>
    <property type="project" value="TreeGrafter"/>
</dbReference>
<comment type="subcellular location">
    <subcellularLocation>
        <location evidence="1">Secreted</location>
        <location evidence="1">Extracellular space</location>
        <location evidence="1">Extracellular matrix</location>
        <location evidence="1">Basement membrane</location>
    </subcellularLocation>
</comment>
<evidence type="ECO:0000256" key="1">
    <source>
        <dbReference type="ARBA" id="ARBA00004302"/>
    </source>
</evidence>
<dbReference type="Gene3D" id="2.60.120.260">
    <property type="entry name" value="Galactose-binding domain-like"/>
    <property type="match status" value="1"/>
</dbReference>
<dbReference type="STRING" id="387005.A0A183HKS4"/>
<keyword evidence="3" id="KW-0130">Cell adhesion</keyword>
<dbReference type="GO" id="GO:0007411">
    <property type="term" value="P:axon guidance"/>
    <property type="evidence" value="ECO:0007669"/>
    <property type="project" value="TreeGrafter"/>
</dbReference>
<dbReference type="GO" id="GO:0043256">
    <property type="term" value="C:laminin complex"/>
    <property type="evidence" value="ECO:0007669"/>
    <property type="project" value="TreeGrafter"/>
</dbReference>
<reference evidence="7" key="1">
    <citation type="submission" date="2016-06" db="UniProtKB">
        <authorList>
            <consortium name="WormBaseParasite"/>
        </authorList>
    </citation>
    <scope>IDENTIFICATION</scope>
</reference>
<evidence type="ECO:0000256" key="4">
    <source>
        <dbReference type="ARBA" id="ARBA00023157"/>
    </source>
</evidence>
<keyword evidence="2" id="KW-0084">Basement membrane</keyword>
<keyword evidence="2" id="KW-0964">Secreted</keyword>
<dbReference type="PANTHER" id="PTHR10574:SF375">
    <property type="entry name" value="LAMININ SUBUNIT BETA-1"/>
    <property type="match status" value="1"/>
</dbReference>
<evidence type="ECO:0000256" key="2">
    <source>
        <dbReference type="ARBA" id="ARBA00022869"/>
    </source>
</evidence>
<keyword evidence="4" id="KW-1015">Disulfide bond</keyword>
<dbReference type="WBParaSite" id="OFLC_0000808501-mRNA-1">
    <property type="protein sequence ID" value="OFLC_0000808501-mRNA-1"/>
    <property type="gene ID" value="OFLC_0000808501"/>
</dbReference>
<dbReference type="GO" id="GO:0009888">
    <property type="term" value="P:tissue development"/>
    <property type="evidence" value="ECO:0007669"/>
    <property type="project" value="TreeGrafter"/>
</dbReference>
<evidence type="ECO:0000313" key="7">
    <source>
        <dbReference type="WBParaSite" id="OFLC_0000808501-mRNA-1"/>
    </source>
</evidence>
<keyword evidence="5" id="KW-0424">Laminin EGF-like domain</keyword>
<dbReference type="GO" id="GO:0016477">
    <property type="term" value="P:cell migration"/>
    <property type="evidence" value="ECO:0007669"/>
    <property type="project" value="TreeGrafter"/>
</dbReference>
<evidence type="ECO:0000259" key="6">
    <source>
        <dbReference type="PROSITE" id="PS51117"/>
    </source>
</evidence>
<dbReference type="GO" id="GO:0009887">
    <property type="term" value="P:animal organ morphogenesis"/>
    <property type="evidence" value="ECO:0007669"/>
    <property type="project" value="TreeGrafter"/>
</dbReference>
<evidence type="ECO:0000256" key="3">
    <source>
        <dbReference type="ARBA" id="ARBA00022889"/>
    </source>
</evidence>
<dbReference type="InterPro" id="IPR050440">
    <property type="entry name" value="Laminin/Netrin_ECM"/>
</dbReference>
<feature type="domain" description="Laminin N-terminal" evidence="6">
    <location>
        <begin position="18"/>
        <end position="246"/>
    </location>
</feature>
<keyword evidence="2" id="KW-0272">Extracellular matrix</keyword>
<dbReference type="InterPro" id="IPR008211">
    <property type="entry name" value="Laminin_N"/>
</dbReference>
<evidence type="ECO:0000256" key="5">
    <source>
        <dbReference type="ARBA" id="ARBA00023292"/>
    </source>
</evidence>
<dbReference type="AlphaFoldDB" id="A0A183HKS4"/>